<dbReference type="GO" id="GO:0046983">
    <property type="term" value="F:protein dimerization activity"/>
    <property type="evidence" value="ECO:0007669"/>
    <property type="project" value="InterPro"/>
</dbReference>
<evidence type="ECO:0000313" key="3">
    <source>
        <dbReference type="Proteomes" id="UP001157006"/>
    </source>
</evidence>
<dbReference type="Proteomes" id="UP001157006">
    <property type="component" value="Chromosome 1L"/>
</dbReference>
<evidence type="ECO:0000313" key="2">
    <source>
        <dbReference type="EMBL" id="CAI8588967.1"/>
    </source>
</evidence>
<dbReference type="PANTHER" id="PTHR32166">
    <property type="entry name" value="OSJNBA0013A04.12 PROTEIN"/>
    <property type="match status" value="1"/>
</dbReference>
<protein>
    <recommendedName>
        <fullName evidence="1">HAT C-terminal dimerisation domain-containing protein</fullName>
    </recommendedName>
</protein>
<evidence type="ECO:0000259" key="1">
    <source>
        <dbReference type="Pfam" id="PF05699"/>
    </source>
</evidence>
<dbReference type="InterPro" id="IPR012337">
    <property type="entry name" value="RNaseH-like_sf"/>
</dbReference>
<dbReference type="Pfam" id="PF05699">
    <property type="entry name" value="Dimer_Tnp_hAT"/>
    <property type="match status" value="1"/>
</dbReference>
<organism evidence="2 3">
    <name type="scientific">Vicia faba</name>
    <name type="common">Broad bean</name>
    <name type="synonym">Faba vulgaris</name>
    <dbReference type="NCBI Taxonomy" id="3906"/>
    <lineage>
        <taxon>Eukaryota</taxon>
        <taxon>Viridiplantae</taxon>
        <taxon>Streptophyta</taxon>
        <taxon>Embryophyta</taxon>
        <taxon>Tracheophyta</taxon>
        <taxon>Spermatophyta</taxon>
        <taxon>Magnoliopsida</taxon>
        <taxon>eudicotyledons</taxon>
        <taxon>Gunneridae</taxon>
        <taxon>Pentapetalae</taxon>
        <taxon>rosids</taxon>
        <taxon>fabids</taxon>
        <taxon>Fabales</taxon>
        <taxon>Fabaceae</taxon>
        <taxon>Papilionoideae</taxon>
        <taxon>50 kb inversion clade</taxon>
        <taxon>NPAAA clade</taxon>
        <taxon>Hologalegina</taxon>
        <taxon>IRL clade</taxon>
        <taxon>Fabeae</taxon>
        <taxon>Vicia</taxon>
    </lineage>
</organism>
<dbReference type="PANTHER" id="PTHR32166:SF74">
    <property type="entry name" value="OS05G0256350 PROTEIN"/>
    <property type="match status" value="1"/>
</dbReference>
<name>A0AAV0YTZ5_VICFA</name>
<dbReference type="AlphaFoldDB" id="A0AAV0YTZ5"/>
<gene>
    <name evidence="2" type="ORF">VFH_I372440</name>
</gene>
<feature type="domain" description="HAT C-terminal dimerisation" evidence="1">
    <location>
        <begin position="79"/>
        <end position="146"/>
    </location>
</feature>
<proteinExistence type="predicted"/>
<sequence>MGVSTPSSSIYSAGHDLNPEYYYFKPEIENNGRLVKGLCKCIETLNESYAVEDLISEQLSQYRGDTGLFGIRAAIRQRSTLAPAKWWKSYGAETLKLQLLAVKVLSLSCSASGCERNWSIFQHIHSKKRNKLEHQRLQDLVFIKYNQALVERFEIQDKIDLMKFNEINFHTEWLMGEMENVGDDGEDLIHPNHDLNWSQVVDASGANESIIYIRRTTRQLEVGSTSQATTAPITTISPRATMTPRAPMAQQVVEDVEEVEDEELKEEVEEVEDEDWRNMLKKLKMKNWTNIWMMLHDFYVCLNFHMIVLSLNLNLYVLNLD</sequence>
<dbReference type="InterPro" id="IPR008906">
    <property type="entry name" value="HATC_C_dom"/>
</dbReference>
<accession>A0AAV0YTZ5</accession>
<dbReference type="SUPFAM" id="SSF53098">
    <property type="entry name" value="Ribonuclease H-like"/>
    <property type="match status" value="1"/>
</dbReference>
<keyword evidence="3" id="KW-1185">Reference proteome</keyword>
<reference evidence="2 3" key="1">
    <citation type="submission" date="2023-01" db="EMBL/GenBank/DDBJ databases">
        <authorList>
            <person name="Kreplak J."/>
        </authorList>
    </citation>
    <scope>NUCLEOTIDE SEQUENCE [LARGE SCALE GENOMIC DNA]</scope>
</reference>
<dbReference type="EMBL" id="OX451736">
    <property type="protein sequence ID" value="CAI8588967.1"/>
    <property type="molecule type" value="Genomic_DNA"/>
</dbReference>